<evidence type="ECO:0000256" key="17">
    <source>
        <dbReference type="ARBA" id="ARBA00030571"/>
    </source>
</evidence>
<evidence type="ECO:0000313" key="20">
    <source>
        <dbReference type="EMBL" id="PIP42440.1"/>
    </source>
</evidence>
<reference evidence="20 21" key="1">
    <citation type="submission" date="2017-09" db="EMBL/GenBank/DDBJ databases">
        <title>Depth-based differentiation of microbial function through sediment-hosted aquifers and enrichment of novel symbionts in the deep terrestrial subsurface.</title>
        <authorList>
            <person name="Probst A.J."/>
            <person name="Ladd B."/>
            <person name="Jarett J.K."/>
            <person name="Geller-Mcgrath D.E."/>
            <person name="Sieber C.M."/>
            <person name="Emerson J.B."/>
            <person name="Anantharaman K."/>
            <person name="Thomas B.C."/>
            <person name="Malmstrom R."/>
            <person name="Stieglmeier M."/>
            <person name="Klingl A."/>
            <person name="Woyke T."/>
            <person name="Ryan C.M."/>
            <person name="Banfield J.F."/>
        </authorList>
    </citation>
    <scope>NUCLEOTIDE SEQUENCE [LARGE SCALE GENOMIC DNA]</scope>
    <source>
        <strain evidence="20">CG23_combo_of_CG06-09_8_20_14_all_40_23</strain>
    </source>
</reference>
<evidence type="ECO:0000256" key="13">
    <source>
        <dbReference type="ARBA" id="ARBA00022777"/>
    </source>
</evidence>
<evidence type="ECO:0000256" key="6">
    <source>
        <dbReference type="ARBA" id="ARBA00005159"/>
    </source>
</evidence>
<protein>
    <recommendedName>
        <fullName evidence="16">Adenosylcobinamide kinase</fullName>
        <ecNumber evidence="8">2.7.1.156</ecNumber>
        <ecNumber evidence="9">2.7.7.62</ecNumber>
    </recommendedName>
    <alternativeName>
        <fullName evidence="17">Adenosylcobinamide-phosphate guanylyltransferase</fullName>
    </alternativeName>
</protein>
<comment type="catalytic activity">
    <reaction evidence="2">
        <text>adenosylcob(III)inamide phosphate + GTP + H(+) = adenosylcob(III)inamide-GDP + diphosphate</text>
        <dbReference type="Rhea" id="RHEA:22712"/>
        <dbReference type="ChEBI" id="CHEBI:15378"/>
        <dbReference type="ChEBI" id="CHEBI:33019"/>
        <dbReference type="ChEBI" id="CHEBI:37565"/>
        <dbReference type="ChEBI" id="CHEBI:58502"/>
        <dbReference type="ChEBI" id="CHEBI:60487"/>
        <dbReference type="EC" id="2.7.7.62"/>
    </reaction>
</comment>
<comment type="catalytic activity">
    <reaction evidence="1">
        <text>adenosylcob(III)inamide + ATP = adenosylcob(III)inamide phosphate + ADP + H(+)</text>
        <dbReference type="Rhea" id="RHEA:15769"/>
        <dbReference type="ChEBI" id="CHEBI:2480"/>
        <dbReference type="ChEBI" id="CHEBI:15378"/>
        <dbReference type="ChEBI" id="CHEBI:30616"/>
        <dbReference type="ChEBI" id="CHEBI:58502"/>
        <dbReference type="ChEBI" id="CHEBI:456216"/>
        <dbReference type="EC" id="2.7.1.156"/>
    </reaction>
</comment>
<comment type="function">
    <text evidence="4">Catalyzes ATP-dependent phosphorylation of adenosylcobinamide and addition of GMP to adenosylcobinamide phosphate.</text>
</comment>
<evidence type="ECO:0000256" key="3">
    <source>
        <dbReference type="ARBA" id="ARBA00001522"/>
    </source>
</evidence>
<dbReference type="Gene3D" id="3.40.50.300">
    <property type="entry name" value="P-loop containing nucleotide triphosphate hydrolases"/>
    <property type="match status" value="1"/>
</dbReference>
<accession>A0A2H0AC65</accession>
<dbReference type="GO" id="GO:0005524">
    <property type="term" value="F:ATP binding"/>
    <property type="evidence" value="ECO:0007669"/>
    <property type="project" value="UniProtKB-KW"/>
</dbReference>
<dbReference type="GO" id="GO:0005525">
    <property type="term" value="F:GTP binding"/>
    <property type="evidence" value="ECO:0007669"/>
    <property type="project" value="UniProtKB-KW"/>
</dbReference>
<evidence type="ECO:0000256" key="19">
    <source>
        <dbReference type="PIRSR" id="PIRSR006135-2"/>
    </source>
</evidence>
<name>A0A2H0AC65_9BACT</name>
<evidence type="ECO:0000256" key="10">
    <source>
        <dbReference type="ARBA" id="ARBA00022573"/>
    </source>
</evidence>
<evidence type="ECO:0000256" key="1">
    <source>
        <dbReference type="ARBA" id="ARBA00000312"/>
    </source>
</evidence>
<evidence type="ECO:0000256" key="7">
    <source>
        <dbReference type="ARBA" id="ARBA00007490"/>
    </source>
</evidence>
<keyword evidence="10" id="KW-0169">Cobalamin biosynthesis</keyword>
<dbReference type="PIRSF" id="PIRSF006135">
    <property type="entry name" value="CobU"/>
    <property type="match status" value="1"/>
</dbReference>
<evidence type="ECO:0000256" key="5">
    <source>
        <dbReference type="ARBA" id="ARBA00004692"/>
    </source>
</evidence>
<keyword evidence="20" id="KW-0548">Nucleotidyltransferase</keyword>
<dbReference type="PANTHER" id="PTHR34848:SF1">
    <property type="entry name" value="BIFUNCTIONAL ADENOSYLCOBALAMIN BIOSYNTHESIS PROTEIN COBU"/>
    <property type="match status" value="1"/>
</dbReference>
<evidence type="ECO:0000256" key="15">
    <source>
        <dbReference type="ARBA" id="ARBA00023134"/>
    </source>
</evidence>
<dbReference type="CDD" id="cd00544">
    <property type="entry name" value="CobU"/>
    <property type="match status" value="1"/>
</dbReference>
<feature type="active site" description="GMP-histidine intermediate" evidence="18">
    <location>
        <position position="71"/>
    </location>
</feature>
<keyword evidence="11 20" id="KW-0808">Transferase</keyword>
<evidence type="ECO:0000256" key="14">
    <source>
        <dbReference type="ARBA" id="ARBA00022840"/>
    </source>
</evidence>
<feature type="binding site" evidence="19">
    <location>
        <position position="104"/>
    </location>
    <ligand>
        <name>GTP</name>
        <dbReference type="ChEBI" id="CHEBI:37565"/>
    </ligand>
</feature>
<dbReference type="PANTHER" id="PTHR34848">
    <property type="match status" value="1"/>
</dbReference>
<comment type="catalytic activity">
    <reaction evidence="3">
        <text>adenosylcob(III)inamide + GTP = adenosylcob(III)inamide phosphate + GDP + H(+)</text>
        <dbReference type="Rhea" id="RHEA:15765"/>
        <dbReference type="ChEBI" id="CHEBI:2480"/>
        <dbReference type="ChEBI" id="CHEBI:15378"/>
        <dbReference type="ChEBI" id="CHEBI:37565"/>
        <dbReference type="ChEBI" id="CHEBI:58189"/>
        <dbReference type="ChEBI" id="CHEBI:58502"/>
        <dbReference type="EC" id="2.7.1.156"/>
    </reaction>
</comment>
<dbReference type="EC" id="2.7.1.156" evidence="8"/>
<evidence type="ECO:0000313" key="21">
    <source>
        <dbReference type="Proteomes" id="UP000231067"/>
    </source>
</evidence>
<keyword evidence="14" id="KW-0067">ATP-binding</keyword>
<evidence type="ECO:0000256" key="16">
    <source>
        <dbReference type="ARBA" id="ARBA00029570"/>
    </source>
</evidence>
<proteinExistence type="inferred from homology"/>
<evidence type="ECO:0000256" key="12">
    <source>
        <dbReference type="ARBA" id="ARBA00022741"/>
    </source>
</evidence>
<dbReference type="GO" id="GO:0043752">
    <property type="term" value="F:adenosylcobinamide kinase activity"/>
    <property type="evidence" value="ECO:0007669"/>
    <property type="project" value="UniProtKB-EC"/>
</dbReference>
<comment type="pathway">
    <text evidence="5">Cofactor biosynthesis; adenosylcobalamin biosynthesis; adenosylcobalamin from cob(II)yrinate a,c-diamide: step 6/7.</text>
</comment>
<dbReference type="InterPro" id="IPR027417">
    <property type="entry name" value="P-loop_NTPase"/>
</dbReference>
<dbReference type="EMBL" id="PCSH01000008">
    <property type="protein sequence ID" value="PIP42440.1"/>
    <property type="molecule type" value="Genomic_DNA"/>
</dbReference>
<keyword evidence="12 19" id="KW-0547">Nucleotide-binding</keyword>
<organism evidence="20 21">
    <name type="scientific">Candidatus Desantisbacteria bacterium CG23_combo_of_CG06-09_8_20_14_all_40_23</name>
    <dbReference type="NCBI Taxonomy" id="1974550"/>
    <lineage>
        <taxon>Bacteria</taxon>
        <taxon>Candidatus Desantisiibacteriota</taxon>
    </lineage>
</organism>
<sequence length="192" mass="21602">MNTLILLLCLCVSVVNYNRRYCLVITFIIGGIRSGKSRFACQIAKEKNKRVAYIATCVPLDDETTERVEKHKASRPKEWMVIEESRDVAKVLLTIPDDNVILIECLTFLVSNLLLDGMSYEDICKKMMELIETLREINNDIIIVSNEVGLGGISPNRLARVFTDILGETNQLISNVAKEVYAVIAGIPIRIK</sequence>
<dbReference type="NCBIfam" id="NF004469">
    <property type="entry name" value="PRK05800.1"/>
    <property type="match status" value="1"/>
</dbReference>
<comment type="caution">
    <text evidence="20">The sequence shown here is derived from an EMBL/GenBank/DDBJ whole genome shotgun (WGS) entry which is preliminary data.</text>
</comment>
<dbReference type="GO" id="GO:0008820">
    <property type="term" value="F:cobinamide phosphate guanylyltransferase activity"/>
    <property type="evidence" value="ECO:0007669"/>
    <property type="project" value="UniProtKB-EC"/>
</dbReference>
<dbReference type="AlphaFoldDB" id="A0A2H0AC65"/>
<dbReference type="Pfam" id="PF02283">
    <property type="entry name" value="CobU"/>
    <property type="match status" value="1"/>
</dbReference>
<dbReference type="EC" id="2.7.7.62" evidence="9"/>
<evidence type="ECO:0000256" key="18">
    <source>
        <dbReference type="PIRSR" id="PIRSR006135-1"/>
    </source>
</evidence>
<gene>
    <name evidence="20" type="ORF">COX18_00285</name>
</gene>
<dbReference type="SUPFAM" id="SSF52540">
    <property type="entry name" value="P-loop containing nucleoside triphosphate hydrolases"/>
    <property type="match status" value="1"/>
</dbReference>
<evidence type="ECO:0000256" key="8">
    <source>
        <dbReference type="ARBA" id="ARBA00012016"/>
    </source>
</evidence>
<keyword evidence="13 20" id="KW-0418">Kinase</keyword>
<feature type="binding site" evidence="19">
    <location>
        <begin position="72"/>
        <end position="75"/>
    </location>
    <ligand>
        <name>GTP</name>
        <dbReference type="ChEBI" id="CHEBI:37565"/>
    </ligand>
</feature>
<dbReference type="GO" id="GO:0009236">
    <property type="term" value="P:cobalamin biosynthetic process"/>
    <property type="evidence" value="ECO:0007669"/>
    <property type="project" value="UniProtKB-UniPathway"/>
</dbReference>
<evidence type="ECO:0000256" key="2">
    <source>
        <dbReference type="ARBA" id="ARBA00000711"/>
    </source>
</evidence>
<comment type="similarity">
    <text evidence="7">Belongs to the CobU/CobP family.</text>
</comment>
<evidence type="ECO:0000256" key="11">
    <source>
        <dbReference type="ARBA" id="ARBA00022679"/>
    </source>
</evidence>
<keyword evidence="15 19" id="KW-0342">GTP-binding</keyword>
<evidence type="ECO:0000256" key="9">
    <source>
        <dbReference type="ARBA" id="ARBA00012523"/>
    </source>
</evidence>
<evidence type="ECO:0000256" key="4">
    <source>
        <dbReference type="ARBA" id="ARBA00003889"/>
    </source>
</evidence>
<feature type="binding site" evidence="19">
    <location>
        <position position="83"/>
    </location>
    <ligand>
        <name>GTP</name>
        <dbReference type="ChEBI" id="CHEBI:37565"/>
    </ligand>
</feature>
<comment type="pathway">
    <text evidence="6">Cofactor biosynthesis; adenosylcobalamin biosynthesis; adenosylcobalamin from cob(II)yrinate a,c-diamide: step 5/7.</text>
</comment>
<feature type="binding site" evidence="19">
    <location>
        <begin position="30"/>
        <end position="37"/>
    </location>
    <ligand>
        <name>GTP</name>
        <dbReference type="ChEBI" id="CHEBI:37565"/>
    </ligand>
</feature>
<dbReference type="UniPathway" id="UPA00148">
    <property type="reaction ID" value="UER00236"/>
</dbReference>
<dbReference type="Proteomes" id="UP000231067">
    <property type="component" value="Unassembled WGS sequence"/>
</dbReference>
<dbReference type="InterPro" id="IPR003203">
    <property type="entry name" value="CobU/CobP"/>
</dbReference>